<dbReference type="EMBL" id="JABEVY010000299">
    <property type="protein sequence ID" value="KAF5237831.1"/>
    <property type="molecule type" value="Genomic_DNA"/>
</dbReference>
<accession>A0A8H5DWC2</accession>
<dbReference type="Proteomes" id="UP000573603">
    <property type="component" value="Unassembled WGS sequence"/>
</dbReference>
<evidence type="ECO:0000256" key="1">
    <source>
        <dbReference type="SAM" id="SignalP"/>
    </source>
</evidence>
<keyword evidence="1" id="KW-0732">Signal</keyword>
<dbReference type="InterPro" id="IPR043750">
    <property type="entry name" value="DUF5695"/>
</dbReference>
<dbReference type="Pfam" id="PF18951">
    <property type="entry name" value="DUF5695"/>
    <property type="match status" value="1"/>
</dbReference>
<evidence type="ECO:0000313" key="3">
    <source>
        <dbReference type="Proteomes" id="UP000573603"/>
    </source>
</evidence>
<sequence length="902" mass="101226">MSFFKQLCAGLAYALPLVLAQKDNLGLDHGYIDIETNNFKARIARDAQVLVSLTSEHDTFDFLPFDLIDLRAQNGQYHWGDITYRYRKQGVSKWTHGDSAQKRHPVKNLTTETALASSDLGPTLPKSPLNITREWLDFQGDLALRFTITNNGGDTIELGSLGFPAEFNSIFTNRTAEEMQARCSLSDPYIGMDAGHIRVTPIKGTGEGLVVTPLTGTKTPLEAYRDLDEPWFESTDYESQTFEGFYEWQVFTKAWAEKEWKNQEPWNQPTSKMLKPGESLRVGVRFSISESVRDFDNAINNTGTPVVVGVPGYIIPRDLPALLFPLSGGGVASIDVSPKGALEIGEAGSYLKKGYELTPSSSAWGRVRVSIKYNDGRLQTVHYYVTKPTTEILNDLGSFLTTKAWFNASSDLFKRSPSVMTYDHEKGAIVEQDPRVWIAGLSDEGGTGAYVAAMLKQVLQPDAEEIAKLEEFVQTTIWGRIQGKDYAVRKSLFYYDPKLDYSYDKKIDWTNWWSWNKEASETVDRAYDYVHVTVAYWSMYRVARAYPELTTKSWSWYLDQAQKTIIRMYQKDVSYKDLGLMGETVFGEVLTDLRREFKGTAAHALEEIMKERALLWDAQDIPYGSEMSWDSTGQEGVYYWTKHFGFNESAQKTVDSVLGYTPNVPHWGWNGNARRYWDFIYAGKLQRIERQIHHYGSGLNSQVLLSAFRNDSSDSYLLRVGYAGSSAPLTNINQDGFPSAAFHSLPDTLKWDGYTGDYGGGLIGTVLNSGTYIAEDKQLGMVAFGGTISRVGAEYSVEPKDAVRKRIFIGPFNVMVTVDMGSIKSFSFAQGESNVHVKLAQQEGSPRVNKTVVWIESTDGVEWELEGARNLMASAVVIEKGRGGWIVPLDVTLSISKRRALP</sequence>
<evidence type="ECO:0000313" key="2">
    <source>
        <dbReference type="EMBL" id="KAF5237831.1"/>
    </source>
</evidence>
<comment type="caution">
    <text evidence="2">The sequence shown here is derived from an EMBL/GenBank/DDBJ whole genome shotgun (WGS) entry which is preliminary data.</text>
</comment>
<gene>
    <name evidence="2" type="ORF">FANTH_10545</name>
</gene>
<dbReference type="AlphaFoldDB" id="A0A8H5DWC2"/>
<reference evidence="2 3" key="1">
    <citation type="journal article" date="2020" name="BMC Genomics">
        <title>Correction to: Identification and distribution of gene clusters required for synthesis of sphingolipid metabolism inhibitors in diverse species of the filamentous fungus Fusarium.</title>
        <authorList>
            <person name="Kim H.S."/>
            <person name="Lohmar J.M."/>
            <person name="Busman M."/>
            <person name="Brown D.W."/>
            <person name="Naumann T.A."/>
            <person name="Divon H.H."/>
            <person name="Lysoe E."/>
            <person name="Uhlig S."/>
            <person name="Proctor R.H."/>
        </authorList>
    </citation>
    <scope>NUCLEOTIDE SEQUENCE [LARGE SCALE GENOMIC DNA]</scope>
    <source>
        <strain evidence="2 3">NRRL 25214</strain>
    </source>
</reference>
<evidence type="ECO:0008006" key="4">
    <source>
        <dbReference type="Google" id="ProtNLM"/>
    </source>
</evidence>
<feature type="chain" id="PRO_5034270505" description="Alpha-L-rhamnosidase six-hairpin glycosidase domain-containing protein" evidence="1">
    <location>
        <begin position="21"/>
        <end position="902"/>
    </location>
</feature>
<organism evidence="2 3">
    <name type="scientific">Fusarium anthophilum</name>
    <dbReference type="NCBI Taxonomy" id="48485"/>
    <lineage>
        <taxon>Eukaryota</taxon>
        <taxon>Fungi</taxon>
        <taxon>Dikarya</taxon>
        <taxon>Ascomycota</taxon>
        <taxon>Pezizomycotina</taxon>
        <taxon>Sordariomycetes</taxon>
        <taxon>Hypocreomycetidae</taxon>
        <taxon>Hypocreales</taxon>
        <taxon>Nectriaceae</taxon>
        <taxon>Fusarium</taxon>
        <taxon>Fusarium fujikuroi species complex</taxon>
    </lineage>
</organism>
<keyword evidence="3" id="KW-1185">Reference proteome</keyword>
<proteinExistence type="predicted"/>
<name>A0A8H5DWC2_9HYPO</name>
<feature type="signal peptide" evidence="1">
    <location>
        <begin position="1"/>
        <end position="20"/>
    </location>
</feature>
<protein>
    <recommendedName>
        <fullName evidence="4">Alpha-L-rhamnosidase six-hairpin glycosidase domain-containing protein</fullName>
    </recommendedName>
</protein>